<dbReference type="PROSITE" id="PS51257">
    <property type="entry name" value="PROKAR_LIPOPROTEIN"/>
    <property type="match status" value="1"/>
</dbReference>
<gene>
    <name evidence="2" type="ORF">J7W16_10870</name>
</gene>
<reference evidence="2" key="1">
    <citation type="submission" date="2021-03" db="EMBL/GenBank/DDBJ databases">
        <title>Bacillus suaedae sp. nov., isolated from Suaeda aralocaspica.</title>
        <authorList>
            <person name="Lei R.F.R."/>
        </authorList>
    </citation>
    <scope>NUCLEOTIDE SEQUENCE</scope>
    <source>
        <strain evidence="2">YZJH907-2</strain>
    </source>
</reference>
<dbReference type="AlphaFoldDB" id="A0A940WW86"/>
<dbReference type="EMBL" id="JAGKSQ010000004">
    <property type="protein sequence ID" value="MBP3951637.1"/>
    <property type="molecule type" value="Genomic_DNA"/>
</dbReference>
<sequence>MKKINLIILFILSLYILTGCQNANPNITVEEAETIVVEKHTVDIGEVEIVSISHKRGKYIVEWENTDNCENGVDHIDDQSGGYIKGETTIC</sequence>
<evidence type="ECO:0008006" key="4">
    <source>
        <dbReference type="Google" id="ProtNLM"/>
    </source>
</evidence>
<protein>
    <recommendedName>
        <fullName evidence="4">Lipoprotein</fullName>
    </recommendedName>
</protein>
<feature type="signal peptide" evidence="1">
    <location>
        <begin position="1"/>
        <end position="23"/>
    </location>
</feature>
<name>A0A940WW86_9BACI</name>
<accession>A0A940WW86</accession>
<evidence type="ECO:0000256" key="1">
    <source>
        <dbReference type="SAM" id="SignalP"/>
    </source>
</evidence>
<proteinExistence type="predicted"/>
<dbReference type="RefSeq" id="WP_210597335.1">
    <property type="nucleotide sequence ID" value="NZ_JAGKSQ010000004.1"/>
</dbReference>
<evidence type="ECO:0000313" key="3">
    <source>
        <dbReference type="Proteomes" id="UP000678228"/>
    </source>
</evidence>
<feature type="chain" id="PRO_5036815687" description="Lipoprotein" evidence="1">
    <location>
        <begin position="24"/>
        <end position="91"/>
    </location>
</feature>
<dbReference type="Proteomes" id="UP000678228">
    <property type="component" value="Unassembled WGS sequence"/>
</dbReference>
<comment type="caution">
    <text evidence="2">The sequence shown here is derived from an EMBL/GenBank/DDBJ whole genome shotgun (WGS) entry which is preliminary data.</text>
</comment>
<keyword evidence="3" id="KW-1185">Reference proteome</keyword>
<organism evidence="2 3">
    <name type="scientific">Halalkalibacter suaedae</name>
    <dbReference type="NCBI Taxonomy" id="2822140"/>
    <lineage>
        <taxon>Bacteria</taxon>
        <taxon>Bacillati</taxon>
        <taxon>Bacillota</taxon>
        <taxon>Bacilli</taxon>
        <taxon>Bacillales</taxon>
        <taxon>Bacillaceae</taxon>
        <taxon>Halalkalibacter</taxon>
    </lineage>
</organism>
<evidence type="ECO:0000313" key="2">
    <source>
        <dbReference type="EMBL" id="MBP3951637.1"/>
    </source>
</evidence>
<keyword evidence="1" id="KW-0732">Signal</keyword>